<gene>
    <name evidence="1" type="ORF">A2650_04195</name>
</gene>
<dbReference type="EMBL" id="MGJD01000042">
    <property type="protein sequence ID" value="OGM99539.1"/>
    <property type="molecule type" value="Genomic_DNA"/>
</dbReference>
<comment type="caution">
    <text evidence="1">The sequence shown here is derived from an EMBL/GenBank/DDBJ whole genome shotgun (WGS) entry which is preliminary data.</text>
</comment>
<protein>
    <submittedName>
        <fullName evidence="1">Uncharacterized protein</fullName>
    </submittedName>
</protein>
<dbReference type="AlphaFoldDB" id="A0A1F8EGR1"/>
<evidence type="ECO:0000313" key="1">
    <source>
        <dbReference type="EMBL" id="OGM99539.1"/>
    </source>
</evidence>
<accession>A0A1F8EGR1</accession>
<name>A0A1F8EGR1_9BACT</name>
<dbReference type="Proteomes" id="UP000177117">
    <property type="component" value="Unassembled WGS sequence"/>
</dbReference>
<proteinExistence type="predicted"/>
<evidence type="ECO:0000313" key="2">
    <source>
        <dbReference type="Proteomes" id="UP000177117"/>
    </source>
</evidence>
<sequence>MESTSLIQPAKFKSLVSKYKEDQERIPNSDLNISRDTEPLFLNPKESIDRIDSITLKLGEITKKQRSSKFLASVVYCLALRAQSKILNYLNDENFFCRVLWDQRTNLPSHPSLAADVGKYGETFDPSPELKSVLSSLSGWALFRQEKLLCCCGRKEKIRTVDLDLLLNTVIKVEERGLSVKLLVGVKANDVDHLEVHYNIKRQSQVDSGLQIIFTCENLIRLDGEEVTAEPVSFSHAEQFNVPELDDQIFGLDTRSNV</sequence>
<reference evidence="1 2" key="1">
    <citation type="journal article" date="2016" name="Nat. Commun.">
        <title>Thousands of microbial genomes shed light on interconnected biogeochemical processes in an aquifer system.</title>
        <authorList>
            <person name="Anantharaman K."/>
            <person name="Brown C.T."/>
            <person name="Hug L.A."/>
            <person name="Sharon I."/>
            <person name="Castelle C.J."/>
            <person name="Probst A.J."/>
            <person name="Thomas B.C."/>
            <person name="Singh A."/>
            <person name="Wilkins M.J."/>
            <person name="Karaoz U."/>
            <person name="Brodie E.L."/>
            <person name="Williams K.H."/>
            <person name="Hubbard S.S."/>
            <person name="Banfield J.F."/>
        </authorList>
    </citation>
    <scope>NUCLEOTIDE SEQUENCE [LARGE SCALE GENOMIC DNA]</scope>
</reference>
<organism evidence="1 2">
    <name type="scientific">Candidatus Yanofskybacteria bacterium RIFCSPHIGHO2_01_FULL_41_53</name>
    <dbReference type="NCBI Taxonomy" id="1802663"/>
    <lineage>
        <taxon>Bacteria</taxon>
        <taxon>Candidatus Yanofskyibacteriota</taxon>
    </lineage>
</organism>